<evidence type="ECO:0000256" key="6">
    <source>
        <dbReference type="SAM" id="Phobius"/>
    </source>
</evidence>
<feature type="transmembrane region" description="Helical" evidence="6">
    <location>
        <begin position="63"/>
        <end position="84"/>
    </location>
</feature>
<reference evidence="7 8" key="1">
    <citation type="submission" date="2024-03" db="EMBL/GenBank/DDBJ databases">
        <title>Human intestinal bacterial collection.</title>
        <authorList>
            <person name="Pauvert C."/>
            <person name="Hitch T.C.A."/>
            <person name="Clavel T."/>
        </authorList>
    </citation>
    <scope>NUCLEOTIDE SEQUENCE [LARGE SCALE GENOMIC DNA]</scope>
    <source>
        <strain evidence="7 8">CLA-AA-H192</strain>
    </source>
</reference>
<feature type="transmembrane region" description="Helical" evidence="6">
    <location>
        <begin position="313"/>
        <end position="333"/>
    </location>
</feature>
<organism evidence="7 8">
    <name type="scientific">Faecousia intestinalis</name>
    <dbReference type="NCBI Taxonomy" id="3133167"/>
    <lineage>
        <taxon>Bacteria</taxon>
        <taxon>Bacillati</taxon>
        <taxon>Bacillota</taxon>
        <taxon>Clostridia</taxon>
        <taxon>Eubacteriales</taxon>
        <taxon>Oscillospiraceae</taxon>
        <taxon>Faecousia</taxon>
    </lineage>
</organism>
<comment type="caution">
    <text evidence="7">The sequence shown here is derived from an EMBL/GenBank/DDBJ whole genome shotgun (WGS) entry which is preliminary data.</text>
</comment>
<protein>
    <submittedName>
        <fullName evidence="7">Beta-methylgalactoside transporter</fullName>
    </submittedName>
</protein>
<gene>
    <name evidence="7" type="ORF">WMO66_00980</name>
</gene>
<evidence type="ECO:0000256" key="3">
    <source>
        <dbReference type="ARBA" id="ARBA00022692"/>
    </source>
</evidence>
<dbReference type="Proteomes" id="UP001491552">
    <property type="component" value="Unassembled WGS sequence"/>
</dbReference>
<dbReference type="PANTHER" id="PTHR32196:SF18">
    <property type="entry name" value="GALACTOSE_METHYL GALACTOSIDE IMPORT PERMEASE PROTEIN MGLC"/>
    <property type="match status" value="1"/>
</dbReference>
<feature type="transmembrane region" description="Helical" evidence="6">
    <location>
        <begin position="157"/>
        <end position="177"/>
    </location>
</feature>
<dbReference type="RefSeq" id="WP_349134540.1">
    <property type="nucleotide sequence ID" value="NZ_JBBMFF010000071.1"/>
</dbReference>
<dbReference type="PANTHER" id="PTHR32196">
    <property type="entry name" value="ABC TRANSPORTER PERMEASE PROTEIN YPHD-RELATED-RELATED"/>
    <property type="match status" value="1"/>
</dbReference>
<evidence type="ECO:0000313" key="7">
    <source>
        <dbReference type="EMBL" id="MEQ2509830.1"/>
    </source>
</evidence>
<dbReference type="Pfam" id="PF02653">
    <property type="entry name" value="BPD_transp_2"/>
    <property type="match status" value="1"/>
</dbReference>
<dbReference type="InterPro" id="IPR001851">
    <property type="entry name" value="ABC_transp_permease"/>
</dbReference>
<proteinExistence type="predicted"/>
<keyword evidence="3 6" id="KW-0812">Transmembrane</keyword>
<accession>A0ABV1G347</accession>
<evidence type="ECO:0000256" key="2">
    <source>
        <dbReference type="ARBA" id="ARBA00022475"/>
    </source>
</evidence>
<name>A0ABV1G347_9FIRM</name>
<feature type="transmembrane region" description="Helical" evidence="6">
    <location>
        <begin position="31"/>
        <end position="51"/>
    </location>
</feature>
<evidence type="ECO:0000256" key="4">
    <source>
        <dbReference type="ARBA" id="ARBA00022989"/>
    </source>
</evidence>
<feature type="transmembrane region" description="Helical" evidence="6">
    <location>
        <begin position="124"/>
        <end position="150"/>
    </location>
</feature>
<keyword evidence="5 6" id="KW-0472">Membrane</keyword>
<evidence type="ECO:0000313" key="8">
    <source>
        <dbReference type="Proteomes" id="UP001491552"/>
    </source>
</evidence>
<dbReference type="CDD" id="cd06579">
    <property type="entry name" value="TM_PBP1_transp_AraH_like"/>
    <property type="match status" value="1"/>
</dbReference>
<sequence>MANPVTKIRNTAADYRKLDGRDKRRFWTDGILNNALYILMAIFIIYTAIVNHNFLKIGSITNIISLAAASLPFALGVAGCIVLTGTDLSGGRVVGLSAALSAALLQKTDLARRMFSWMPNIPTWAGICIAILAVIAIGAIIGFVNGFFVAKFKLHPFIVTLATQLITYGLILVFFMLNDNNGQPLSGLSDGYSSFIKGKMISIGAVSLPWYVLYAIILLAITWFLWNKTTFGKNMFAVGSNAEAANVSGVNVFRTTVLVHTFAGVMYGLTGFIEGARISSITQSTGLNYECDAIAACVIGGVSFVGGTGKISGIVLGVLILRIIFAALTFLAIDSSLQYIIKGLIILVACSLDMRKYLVKK</sequence>
<feature type="transmembrane region" description="Helical" evidence="6">
    <location>
        <begin position="208"/>
        <end position="226"/>
    </location>
</feature>
<dbReference type="EMBL" id="JBBMFF010000071">
    <property type="protein sequence ID" value="MEQ2509830.1"/>
    <property type="molecule type" value="Genomic_DNA"/>
</dbReference>
<evidence type="ECO:0000256" key="1">
    <source>
        <dbReference type="ARBA" id="ARBA00004651"/>
    </source>
</evidence>
<comment type="subcellular location">
    <subcellularLocation>
        <location evidence="1">Cell membrane</location>
        <topology evidence="1">Multi-pass membrane protein</topology>
    </subcellularLocation>
</comment>
<keyword evidence="2" id="KW-1003">Cell membrane</keyword>
<keyword evidence="4 6" id="KW-1133">Transmembrane helix</keyword>
<evidence type="ECO:0000256" key="5">
    <source>
        <dbReference type="ARBA" id="ARBA00023136"/>
    </source>
</evidence>
<keyword evidence="8" id="KW-1185">Reference proteome</keyword>